<dbReference type="InterPro" id="IPR058240">
    <property type="entry name" value="rSAM_sf"/>
</dbReference>
<dbReference type="InterPro" id="IPR041489">
    <property type="entry name" value="PDZ_6"/>
</dbReference>
<dbReference type="InterPro" id="IPR007549">
    <property type="entry name" value="DUF512"/>
</dbReference>
<dbReference type="InterPro" id="IPR036034">
    <property type="entry name" value="PDZ_sf"/>
</dbReference>
<reference evidence="2" key="1">
    <citation type="submission" date="2020-02" db="EMBL/GenBank/DDBJ databases">
        <authorList>
            <person name="Meier V. D."/>
        </authorList>
    </citation>
    <scope>NUCLEOTIDE SEQUENCE</scope>
    <source>
        <strain evidence="2">AVDCRST_MAG77</strain>
    </source>
</reference>
<dbReference type="InterPro" id="IPR001478">
    <property type="entry name" value="PDZ"/>
</dbReference>
<dbReference type="PROSITE" id="PS50106">
    <property type="entry name" value="PDZ"/>
    <property type="match status" value="1"/>
</dbReference>
<feature type="domain" description="PDZ" evidence="1">
    <location>
        <begin position="1"/>
        <end position="32"/>
    </location>
</feature>
<proteinExistence type="predicted"/>
<protein>
    <submittedName>
        <fullName evidence="2">Fe-S oxidoreductase, related to NifB/MoaA family with PDZ N-terminal domain</fullName>
    </submittedName>
</protein>
<evidence type="ECO:0000259" key="1">
    <source>
        <dbReference type="PROSITE" id="PS50106"/>
    </source>
</evidence>
<dbReference type="Pfam" id="PF04459">
    <property type="entry name" value="DUF512"/>
    <property type="match status" value="1"/>
</dbReference>
<sequence length="470" mass="51717">MLTIKEVAPGSVAEQVGLRPGDALVSIDGRSVGDVIDVHFYASADTVELVWQTPGGDKVAEEGVDVGPEGLGLEFTQPTADGIRICNNRCVFCFVDQSPARMRRTLYIKDDDFRYSFLAANFVTLTNLTDDDWQKVHDQHLSPLYVSVHATDLQARRRLLGNPTAPDILEQLDRLASWGIKVHTQVVLTPGYNDGAILQKTVDDLAARWPTVQSLAVVPVGLTQQRFDRQEGLRRRLEEQLARTDLDPVHRQGLEQRTASAPQLRLISREEAHALAKWARPLQRRFEKDFGHTWLYLSDEVYLTAGLPVPGALKYDGFVQLENGIGMVRSLLDDWRRAKREMAGGLPRPVSIILACASLIAPTFDQIAVEMCAVPNLRARAATVQNTFFGPVVTVSGLLTARDILAATADARPGELLFVPRAALDYDARVFLDGITLDELRRETPATVVVAGTIREVADAIRSQAGALAA</sequence>
<dbReference type="SUPFAM" id="SSF50156">
    <property type="entry name" value="PDZ domain-like"/>
    <property type="match status" value="1"/>
</dbReference>
<dbReference type="EMBL" id="CADCTC010000193">
    <property type="protein sequence ID" value="CAA9276544.1"/>
    <property type="molecule type" value="Genomic_DNA"/>
</dbReference>
<dbReference type="SUPFAM" id="SSF102114">
    <property type="entry name" value="Radical SAM enzymes"/>
    <property type="match status" value="1"/>
</dbReference>
<dbReference type="InterPro" id="IPR013785">
    <property type="entry name" value="Aldolase_TIM"/>
</dbReference>
<dbReference type="Pfam" id="PF17820">
    <property type="entry name" value="PDZ_6"/>
    <property type="match status" value="1"/>
</dbReference>
<dbReference type="AlphaFoldDB" id="A0A6J4JH30"/>
<gene>
    <name evidence="2" type="ORF">AVDCRST_MAG77-3546</name>
</gene>
<dbReference type="Gene3D" id="3.20.20.70">
    <property type="entry name" value="Aldolase class I"/>
    <property type="match status" value="1"/>
</dbReference>
<organism evidence="2">
    <name type="scientific">uncultured Chloroflexota bacterium</name>
    <dbReference type="NCBI Taxonomy" id="166587"/>
    <lineage>
        <taxon>Bacteria</taxon>
        <taxon>Bacillati</taxon>
        <taxon>Chloroflexota</taxon>
        <taxon>environmental samples</taxon>
    </lineage>
</organism>
<dbReference type="Pfam" id="PF19238">
    <property type="entry name" value="Radical_SAM_2"/>
    <property type="match status" value="1"/>
</dbReference>
<evidence type="ECO:0000313" key="2">
    <source>
        <dbReference type="EMBL" id="CAA9276544.1"/>
    </source>
</evidence>
<accession>A0A6J4JH30</accession>
<dbReference type="InterPro" id="IPR045375">
    <property type="entry name" value="Put_radical_SAM-like_N"/>
</dbReference>
<name>A0A6J4JH30_9CHLR</name>
<dbReference type="Gene3D" id="2.30.42.10">
    <property type="match status" value="1"/>
</dbReference>